<proteinExistence type="predicted"/>
<evidence type="ECO:0000313" key="2">
    <source>
        <dbReference type="Proteomes" id="UP001602370"/>
    </source>
</evidence>
<sequence length="686" mass="76109">MTGGREKLVERLRQAGLDVVEGHRVEEVMRPWAAWRPVISANTTPTVAVRLDAPELVAELNTQWHRLAVELGIIGADGTFLIDVAGTWSDRAARRWTRVRLTERWDLAGVLGERPGRPEFVTLSTDGDTLIGATTEEYDVWLVALGRLKERQEAEARAAADETAEQRAAAWEWMFRGPRSTVRVRDEWAHGLARNPATPEGLRADLLGLTHHLLWRALPASVVEAAMVHPDWQVRALLAEVQPNITAEQWTRLILGEPDARRRWILTLLAADRRVELTGTGYARLTADPSARTRHEAARLTGLPAHLLAVLARDVDPSVRASACRGTAWSQLDGSLRLALLDDPDGAVRVAARLRYHQEHPLSRAAYDAEGLETTDAVRTCRLERDLAEHLAHHGDPSRRRDLAGNLWLDGDLVAVLARDPDESVRFSVSTRSDLTEEQRAGIAVAFDPSTRSQALDWVVALHADPDAMRRLGASSHPLVRRSVARARRLPPDVVESLARDEDRVVQLFLAESCDDAPAEMLLRVWQWWNGSLSAPDRPHGHPNFPRRDLVRHADDPNPRMRQLALDDPESTVELVERFSRDSNEEVRLRAAIDARLTPASAVRLLDDPYDRVRGAATRHPRLPARTLVPLLHNKDSAYAAAQNPGLPEPVIARMIQLMWQAEAGAGAGDAVGPVAEAAAGARTEW</sequence>
<dbReference type="InterPro" id="IPR011989">
    <property type="entry name" value="ARM-like"/>
</dbReference>
<reference evidence="1 2" key="1">
    <citation type="submission" date="2024-10" db="EMBL/GenBank/DDBJ databases">
        <title>The Natural Products Discovery Center: Release of the First 8490 Sequenced Strains for Exploring Actinobacteria Biosynthetic Diversity.</title>
        <authorList>
            <person name="Kalkreuter E."/>
            <person name="Kautsar S.A."/>
            <person name="Yang D."/>
            <person name="Bader C.D."/>
            <person name="Teijaro C.N."/>
            <person name="Fluegel L."/>
            <person name="Davis C.M."/>
            <person name="Simpson J.R."/>
            <person name="Lauterbach L."/>
            <person name="Steele A.D."/>
            <person name="Gui C."/>
            <person name="Meng S."/>
            <person name="Li G."/>
            <person name="Viehrig K."/>
            <person name="Ye F."/>
            <person name="Su P."/>
            <person name="Kiefer A.F."/>
            <person name="Nichols A."/>
            <person name="Cepeda A.J."/>
            <person name="Yan W."/>
            <person name="Fan B."/>
            <person name="Jiang Y."/>
            <person name="Adhikari A."/>
            <person name="Zheng C.-J."/>
            <person name="Schuster L."/>
            <person name="Cowan T.M."/>
            <person name="Smanski M.J."/>
            <person name="Chevrette M.G."/>
            <person name="De Carvalho L.P.S."/>
            <person name="Shen B."/>
        </authorList>
    </citation>
    <scope>NUCLEOTIDE SEQUENCE [LARGE SCALE GENOMIC DNA]</scope>
    <source>
        <strain evidence="1 2">NPDC012605</strain>
    </source>
</reference>
<keyword evidence="2" id="KW-1185">Reference proteome</keyword>
<dbReference type="Gene3D" id="1.25.10.10">
    <property type="entry name" value="Leucine-rich Repeat Variant"/>
    <property type="match status" value="2"/>
</dbReference>
<dbReference type="EMBL" id="JBIBDZ010000010">
    <property type="protein sequence ID" value="MFF5922542.1"/>
    <property type="molecule type" value="Genomic_DNA"/>
</dbReference>
<name>A0ABW6XYW5_9ACTN</name>
<gene>
    <name evidence="1" type="ORF">ACFY8C_30030</name>
</gene>
<protein>
    <submittedName>
        <fullName evidence="1">PE-PGRS family protein</fullName>
    </submittedName>
</protein>
<accession>A0ABW6XYW5</accession>
<dbReference type="Proteomes" id="UP001602370">
    <property type="component" value="Unassembled WGS sequence"/>
</dbReference>
<dbReference type="RefSeq" id="WP_388309848.1">
    <property type="nucleotide sequence ID" value="NZ_JBIBDZ010000010.1"/>
</dbReference>
<comment type="caution">
    <text evidence="1">The sequence shown here is derived from an EMBL/GenBank/DDBJ whole genome shotgun (WGS) entry which is preliminary data.</text>
</comment>
<organism evidence="1 2">
    <name type="scientific">Streptomyces flavochromogenes</name>
    <dbReference type="NCBI Taxonomy" id="68199"/>
    <lineage>
        <taxon>Bacteria</taxon>
        <taxon>Bacillati</taxon>
        <taxon>Actinomycetota</taxon>
        <taxon>Actinomycetes</taxon>
        <taxon>Kitasatosporales</taxon>
        <taxon>Streptomycetaceae</taxon>
        <taxon>Streptomyces</taxon>
    </lineage>
</organism>
<evidence type="ECO:0000313" key="1">
    <source>
        <dbReference type="EMBL" id="MFF5922542.1"/>
    </source>
</evidence>